<dbReference type="OrthoDB" id="331967at2759"/>
<feature type="signal peptide" evidence="1">
    <location>
        <begin position="1"/>
        <end position="23"/>
    </location>
</feature>
<evidence type="ECO:0000313" key="3">
    <source>
        <dbReference type="Proteomes" id="UP000224006"/>
    </source>
</evidence>
<evidence type="ECO:0008006" key="4">
    <source>
        <dbReference type="Google" id="ProtNLM"/>
    </source>
</evidence>
<dbReference type="RefSeq" id="XP_029216799.1">
    <property type="nucleotide sequence ID" value="XM_029360132.1"/>
</dbReference>
<comment type="caution">
    <text evidence="2">The sequence shown here is derived from an EMBL/GenBank/DDBJ whole genome shotgun (WGS) entry which is preliminary data.</text>
</comment>
<gene>
    <name evidence="2" type="ORF">BESB_014020</name>
</gene>
<dbReference type="AlphaFoldDB" id="A0A2A9MBL9"/>
<organism evidence="2 3">
    <name type="scientific">Besnoitia besnoiti</name>
    <name type="common">Apicomplexan protozoan</name>
    <dbReference type="NCBI Taxonomy" id="94643"/>
    <lineage>
        <taxon>Eukaryota</taxon>
        <taxon>Sar</taxon>
        <taxon>Alveolata</taxon>
        <taxon>Apicomplexa</taxon>
        <taxon>Conoidasida</taxon>
        <taxon>Coccidia</taxon>
        <taxon>Eucoccidiorida</taxon>
        <taxon>Eimeriorina</taxon>
        <taxon>Sarcocystidae</taxon>
        <taxon>Besnoitia</taxon>
    </lineage>
</organism>
<accession>A0A2A9MBL9</accession>
<keyword evidence="1" id="KW-0732">Signal</keyword>
<evidence type="ECO:0000256" key="1">
    <source>
        <dbReference type="SAM" id="SignalP"/>
    </source>
</evidence>
<dbReference type="KEGG" id="bbes:BESB_014020"/>
<feature type="chain" id="PRO_5012292677" description="Transmembrane protein" evidence="1">
    <location>
        <begin position="24"/>
        <end position="145"/>
    </location>
</feature>
<dbReference type="GeneID" id="40306464"/>
<dbReference type="Proteomes" id="UP000224006">
    <property type="component" value="Chromosome IX"/>
</dbReference>
<dbReference type="VEuPathDB" id="ToxoDB:BESB_014020"/>
<keyword evidence="3" id="KW-1185">Reference proteome</keyword>
<name>A0A2A9MBL9_BESBE</name>
<dbReference type="EMBL" id="NWUJ01000010">
    <property type="protein sequence ID" value="PFH32790.1"/>
    <property type="molecule type" value="Genomic_DNA"/>
</dbReference>
<sequence length="145" mass="15246">MTSSRQFLFCCLALSTLTGGAFGAFPEKLLGREARPGIKVEEPMEAMSEMMKGMMEFQRMIEKDSMVNAKALEALPSVDMSSFLDTLRSLITAKFELLSGLIGGIGSGSDLGSILPGLLGGSLLPSLPELSFPGLPSLTPGAQTA</sequence>
<proteinExistence type="predicted"/>
<reference evidence="2 3" key="1">
    <citation type="submission" date="2017-09" db="EMBL/GenBank/DDBJ databases">
        <title>Genome sequencing of Besnoitia besnoiti strain Bb-Ger1.</title>
        <authorList>
            <person name="Schares G."/>
            <person name="Venepally P."/>
            <person name="Lorenzi H.A."/>
        </authorList>
    </citation>
    <scope>NUCLEOTIDE SEQUENCE [LARGE SCALE GENOMIC DNA]</scope>
    <source>
        <strain evidence="2 3">Bb-Ger1</strain>
    </source>
</reference>
<protein>
    <recommendedName>
        <fullName evidence="4">Transmembrane protein</fullName>
    </recommendedName>
</protein>
<evidence type="ECO:0000313" key="2">
    <source>
        <dbReference type="EMBL" id="PFH32790.1"/>
    </source>
</evidence>